<dbReference type="EMBL" id="AUYB01000013">
    <property type="protein sequence ID" value="KZN47498.1"/>
    <property type="molecule type" value="Genomic_DNA"/>
</dbReference>
<dbReference type="HAMAP" id="MF_00095">
    <property type="entry name" value="SfsA"/>
    <property type="match status" value="1"/>
</dbReference>
<dbReference type="Proteomes" id="UP000076643">
    <property type="component" value="Unassembled WGS sequence"/>
</dbReference>
<evidence type="ECO:0000259" key="3">
    <source>
        <dbReference type="Pfam" id="PF17746"/>
    </source>
</evidence>
<dbReference type="RefSeq" id="WP_063364527.1">
    <property type="nucleotide sequence ID" value="NZ_AQHB01000039.1"/>
</dbReference>
<dbReference type="Gene3D" id="2.40.50.580">
    <property type="match status" value="1"/>
</dbReference>
<dbReference type="Gene3D" id="3.40.1350.60">
    <property type="match status" value="1"/>
</dbReference>
<dbReference type="PANTHER" id="PTHR30545">
    <property type="entry name" value="SUGAR FERMENTATION STIMULATION PROTEIN A"/>
    <property type="match status" value="1"/>
</dbReference>
<accession>A0A167CCK2</accession>
<keyword evidence="5" id="KW-1185">Reference proteome</keyword>
<dbReference type="Pfam" id="PF03749">
    <property type="entry name" value="SfsA"/>
    <property type="match status" value="1"/>
</dbReference>
<reference evidence="4 5" key="1">
    <citation type="submission" date="2013-07" db="EMBL/GenBank/DDBJ databases">
        <title>Comparative Genomic and Metabolomic Analysis of Twelve Strains of Pseudoalteromonas luteoviolacea.</title>
        <authorList>
            <person name="Vynne N.G."/>
            <person name="Mansson M."/>
            <person name="Gram L."/>
        </authorList>
    </citation>
    <scope>NUCLEOTIDE SEQUENCE [LARGE SCALE GENOMIC DNA]</scope>
    <source>
        <strain evidence="4 5">DSM 6061</strain>
    </source>
</reference>
<dbReference type="InterPro" id="IPR041465">
    <property type="entry name" value="SfsA_N"/>
</dbReference>
<evidence type="ECO:0000256" key="1">
    <source>
        <dbReference type="HAMAP-Rule" id="MF_00095"/>
    </source>
</evidence>
<feature type="domain" description="Sugar fermentation stimulation protein C-terminal" evidence="2">
    <location>
        <begin position="84"/>
        <end position="223"/>
    </location>
</feature>
<organism evidence="4 5">
    <name type="scientific">Pseudoalteromonas luteoviolacea DSM 6061</name>
    <dbReference type="NCBI Taxonomy" id="1365250"/>
    <lineage>
        <taxon>Bacteria</taxon>
        <taxon>Pseudomonadati</taxon>
        <taxon>Pseudomonadota</taxon>
        <taxon>Gammaproteobacteria</taxon>
        <taxon>Alteromonadales</taxon>
        <taxon>Pseudoalteromonadaceae</taxon>
        <taxon>Pseudoalteromonas</taxon>
    </lineage>
</organism>
<evidence type="ECO:0000313" key="5">
    <source>
        <dbReference type="Proteomes" id="UP000076643"/>
    </source>
</evidence>
<dbReference type="PANTHER" id="PTHR30545:SF2">
    <property type="entry name" value="SUGAR FERMENTATION STIMULATION PROTEIN A"/>
    <property type="match status" value="1"/>
</dbReference>
<evidence type="ECO:0000313" key="4">
    <source>
        <dbReference type="EMBL" id="KZN47498.1"/>
    </source>
</evidence>
<gene>
    <name evidence="1" type="primary">sfsA</name>
    <name evidence="4" type="ORF">N475_06370</name>
</gene>
<dbReference type="CDD" id="cd22359">
    <property type="entry name" value="SfsA-like_bacterial"/>
    <property type="match status" value="1"/>
</dbReference>
<dbReference type="FunFam" id="2.40.50.580:FF:000001">
    <property type="entry name" value="Sugar fermentation stimulation protein A"/>
    <property type="match status" value="1"/>
</dbReference>
<evidence type="ECO:0000259" key="2">
    <source>
        <dbReference type="Pfam" id="PF03749"/>
    </source>
</evidence>
<comment type="caution">
    <text evidence="4">The sequence shown here is derived from an EMBL/GenBank/DDBJ whole genome shotgun (WGS) entry which is preliminary data.</text>
</comment>
<comment type="similarity">
    <text evidence="1">Belongs to the SfsA family.</text>
</comment>
<dbReference type="FunFam" id="3.40.1350.60:FF:000001">
    <property type="entry name" value="Sugar fermentation stimulation protein A"/>
    <property type="match status" value="1"/>
</dbReference>
<dbReference type="GO" id="GO:0003677">
    <property type="term" value="F:DNA binding"/>
    <property type="evidence" value="ECO:0007669"/>
    <property type="project" value="InterPro"/>
</dbReference>
<sequence>MKFSSELKSAILLKRYKRFLVDLRKDSGEEFTVHCANTGKMTGCADSGFKAYYSTSDNVKRKYPHSLEVTENEQGQLICVNTNMANKVAIEAIENGLIPELAGYQKLTSEVKYGHENSRIDILLSSPDQVDCYVEVKSVTLLETNGQGFFPDAETVRGQKHLRELMHIKHSNQRAVLLFIVMHNGIENVAAAQHIDKKYAQLFAEARLQGVEIYAYKAQVTPQEVKVIEQLSVLDT</sequence>
<dbReference type="AlphaFoldDB" id="A0A167CCK2"/>
<feature type="domain" description="SfsA N-terminal OB" evidence="3">
    <location>
        <begin position="13"/>
        <end position="80"/>
    </location>
</feature>
<dbReference type="InterPro" id="IPR040452">
    <property type="entry name" value="SfsA_C"/>
</dbReference>
<dbReference type="NCBIfam" id="TIGR00230">
    <property type="entry name" value="sfsA"/>
    <property type="match status" value="1"/>
</dbReference>
<dbReference type="Pfam" id="PF17746">
    <property type="entry name" value="SfsA_N"/>
    <property type="match status" value="1"/>
</dbReference>
<dbReference type="PATRIC" id="fig|1365250.3.peg.154"/>
<dbReference type="InterPro" id="IPR005224">
    <property type="entry name" value="SfsA"/>
</dbReference>
<protein>
    <recommendedName>
        <fullName evidence="1">Sugar fermentation stimulation protein homolog</fullName>
    </recommendedName>
</protein>
<name>A0A167CCK2_9GAMM</name>
<dbReference type="STRING" id="43657.S4054249_03645"/>
<proteinExistence type="inferred from homology"/>